<name>A0A2H1YGC1_9FLAO</name>
<dbReference type="OrthoDB" id="583051at2"/>
<reference evidence="2" key="1">
    <citation type="submission" date="2017-11" db="EMBL/GenBank/DDBJ databases">
        <authorList>
            <person name="Duchaud E."/>
        </authorList>
    </citation>
    <scope>NUCLEOTIDE SEQUENCE [LARGE SCALE GENOMIC DNA]</scope>
    <source>
        <strain evidence="2">Tenacibaculum sp. TNO020</strain>
    </source>
</reference>
<dbReference type="AlphaFoldDB" id="A0A2H1YGC1"/>
<dbReference type="RefSeq" id="WP_101917066.1">
    <property type="nucleotide sequence ID" value="NZ_OENF01000016.1"/>
</dbReference>
<sequence length="335" mass="40342">MKNEQEKKQAAAFQKCKLKATNEIKTCFHPDCNENSINTHILQKNGILSSLENERHLMEMGINPFLDEIHYFNRIGINKAYSFKCFCNTHDTDLFKEIETDEINFSNYHHLILFTLRTIYNEKFRKLVNVRMRELLIAQHPNLFDIDFLKKQNEGEKLGLLDIEKTENLIWNDINENTESFVFETREINRIELCLTGFYNYETTRELEDYRKRNGKDKEDVIDIFINVFPYKDKTTIILGYKKKHKSDVKSYVNTLIKESEKRFLRQLTNLLMFRCETWVISEKFYKKRIKKCESYFGMAAHYSNNNYNERKFFVINLFEESFCEQMKRWKKNVG</sequence>
<evidence type="ECO:0000313" key="2">
    <source>
        <dbReference type="Proteomes" id="UP000234211"/>
    </source>
</evidence>
<proteinExistence type="predicted"/>
<keyword evidence="2" id="KW-1185">Reference proteome</keyword>
<protein>
    <submittedName>
        <fullName evidence="1">Putative cytoplasmic protein</fullName>
    </submittedName>
</protein>
<dbReference type="Proteomes" id="UP000234211">
    <property type="component" value="Unassembled WGS sequence"/>
</dbReference>
<accession>A0A2H1YGC1</accession>
<evidence type="ECO:0000313" key="1">
    <source>
        <dbReference type="EMBL" id="SOS74572.1"/>
    </source>
</evidence>
<dbReference type="EMBL" id="OENF01000016">
    <property type="protein sequence ID" value="SOS74572.1"/>
    <property type="molecule type" value="Genomic_DNA"/>
</dbReference>
<gene>
    <name evidence="1" type="ORF">TNO020_230001</name>
</gene>
<organism evidence="1 2">
    <name type="scientific">Tenacibaculum piscium</name>
    <dbReference type="NCBI Taxonomy" id="1458515"/>
    <lineage>
        <taxon>Bacteria</taxon>
        <taxon>Pseudomonadati</taxon>
        <taxon>Bacteroidota</taxon>
        <taxon>Flavobacteriia</taxon>
        <taxon>Flavobacteriales</taxon>
        <taxon>Flavobacteriaceae</taxon>
        <taxon>Tenacibaculum</taxon>
    </lineage>
</organism>